<dbReference type="PROSITE" id="PS50105">
    <property type="entry name" value="SAM_DOMAIN"/>
    <property type="match status" value="2"/>
</dbReference>
<dbReference type="SUPFAM" id="SSF50729">
    <property type="entry name" value="PH domain-like"/>
    <property type="match status" value="1"/>
</dbReference>
<gene>
    <name evidence="6" type="primary">ANKS1A</name>
</gene>
<dbReference type="SUPFAM" id="SSF48403">
    <property type="entry name" value="Ankyrin repeat"/>
    <property type="match status" value="1"/>
</dbReference>
<feature type="region of interest" description="Disordered" evidence="5">
    <location>
        <begin position="1130"/>
        <end position="1157"/>
    </location>
</feature>
<feature type="compositionally biased region" description="Polar residues" evidence="5">
    <location>
        <begin position="496"/>
        <end position="508"/>
    </location>
</feature>
<dbReference type="GO" id="GO:0048013">
    <property type="term" value="P:ephrin receptor signaling pathway"/>
    <property type="evidence" value="ECO:0007669"/>
    <property type="project" value="TreeGrafter"/>
</dbReference>
<dbReference type="SMART" id="SM00454">
    <property type="entry name" value="SAM"/>
    <property type="match status" value="2"/>
</dbReference>
<feature type="compositionally biased region" description="Basic and acidic residues" evidence="5">
    <location>
        <begin position="899"/>
        <end position="913"/>
    </location>
</feature>
<dbReference type="InterPro" id="IPR013761">
    <property type="entry name" value="SAM/pointed_sf"/>
</dbReference>
<feature type="compositionally biased region" description="Basic and acidic residues" evidence="5">
    <location>
        <begin position="616"/>
        <end position="631"/>
    </location>
</feature>
<dbReference type="InterPro" id="IPR041880">
    <property type="entry name" value="SAM_ANKS1_repeat1"/>
</dbReference>
<dbReference type="InterPro" id="IPR033635">
    <property type="entry name" value="ANKS1/Caskin"/>
</dbReference>
<evidence type="ECO:0000256" key="2">
    <source>
        <dbReference type="ARBA" id="ARBA00022490"/>
    </source>
</evidence>
<dbReference type="Gene3D" id="1.10.150.50">
    <property type="entry name" value="Transcription Factor, Ets-1"/>
    <property type="match status" value="2"/>
</dbReference>
<dbReference type="AlphaFoldDB" id="A0A8C3MMB4"/>
<feature type="region of interest" description="Disordered" evidence="5">
    <location>
        <begin position="592"/>
        <end position="662"/>
    </location>
</feature>
<evidence type="ECO:0000313" key="7">
    <source>
        <dbReference type="Proteomes" id="UP000694382"/>
    </source>
</evidence>
<comment type="subcellular location">
    <subcellularLocation>
        <location evidence="1">Cytoplasm</location>
    </subcellularLocation>
</comment>
<dbReference type="GO" id="GO:0046875">
    <property type="term" value="F:ephrin receptor binding"/>
    <property type="evidence" value="ECO:0007669"/>
    <property type="project" value="TreeGrafter"/>
</dbReference>
<feature type="compositionally biased region" description="Basic and acidic residues" evidence="5">
    <location>
        <begin position="883"/>
        <end position="892"/>
    </location>
</feature>
<feature type="region of interest" description="Disordered" evidence="5">
    <location>
        <begin position="859"/>
        <end position="913"/>
    </location>
</feature>
<dbReference type="GO" id="GO:0005829">
    <property type="term" value="C:cytosol"/>
    <property type="evidence" value="ECO:0007669"/>
    <property type="project" value="TreeGrafter"/>
</dbReference>
<dbReference type="FunFam" id="2.30.29.30:FF:000045">
    <property type="entry name" value="Ankyrin repeat and sterile alpha motif domain-containing protein 1B"/>
    <property type="match status" value="1"/>
</dbReference>
<evidence type="ECO:0000256" key="5">
    <source>
        <dbReference type="SAM" id="MobiDB-lite"/>
    </source>
</evidence>
<accession>A0A8C3MMB4</accession>
<feature type="region of interest" description="Disordered" evidence="5">
    <location>
        <begin position="411"/>
        <end position="576"/>
    </location>
</feature>
<dbReference type="Pfam" id="PF00536">
    <property type="entry name" value="SAM_1"/>
    <property type="match status" value="2"/>
</dbReference>
<evidence type="ECO:0000256" key="4">
    <source>
        <dbReference type="ARBA" id="ARBA00023043"/>
    </source>
</evidence>
<dbReference type="InterPro" id="IPR006020">
    <property type="entry name" value="PTB/PI_dom"/>
</dbReference>
<dbReference type="Pfam" id="PF00640">
    <property type="entry name" value="PID"/>
    <property type="match status" value="1"/>
</dbReference>
<reference evidence="6" key="2">
    <citation type="submission" date="2025-08" db="UniProtKB">
        <authorList>
            <consortium name="Ensembl"/>
        </authorList>
    </citation>
    <scope>IDENTIFICATION</scope>
</reference>
<dbReference type="SMART" id="SM00462">
    <property type="entry name" value="PTB"/>
    <property type="match status" value="1"/>
</dbReference>
<dbReference type="SMART" id="SM00248">
    <property type="entry name" value="ANK"/>
    <property type="match status" value="6"/>
</dbReference>
<evidence type="ECO:0000256" key="3">
    <source>
        <dbReference type="ARBA" id="ARBA00022737"/>
    </source>
</evidence>
<dbReference type="PROSITE" id="PS01179">
    <property type="entry name" value="PID"/>
    <property type="match status" value="1"/>
</dbReference>
<dbReference type="PANTHER" id="PTHR24174">
    <property type="entry name" value="ANKYRIN REPEAT AND STERILE ALPHA MOTIF DOMAIN-CONTAINING PROTEIN 1"/>
    <property type="match status" value="1"/>
</dbReference>
<dbReference type="Proteomes" id="UP000694382">
    <property type="component" value="Chromosome 26"/>
</dbReference>
<keyword evidence="2" id="KW-0963">Cytoplasm</keyword>
<dbReference type="InterPro" id="IPR002110">
    <property type="entry name" value="Ankyrin_rpt"/>
</dbReference>
<dbReference type="InterPro" id="IPR041882">
    <property type="entry name" value="SAM_ANKS1_repeat2"/>
</dbReference>
<dbReference type="CDD" id="cd01274">
    <property type="entry name" value="PTB_Anks"/>
    <property type="match status" value="1"/>
</dbReference>
<evidence type="ECO:0000256" key="1">
    <source>
        <dbReference type="ARBA" id="ARBA00004496"/>
    </source>
</evidence>
<dbReference type="PRINTS" id="PR01415">
    <property type="entry name" value="ANKYRIN"/>
</dbReference>
<keyword evidence="3" id="KW-0677">Repeat</keyword>
<feature type="compositionally biased region" description="Polar residues" evidence="5">
    <location>
        <begin position="859"/>
        <end position="871"/>
    </location>
</feature>
<dbReference type="Pfam" id="PF12796">
    <property type="entry name" value="Ank_2"/>
    <property type="match status" value="3"/>
</dbReference>
<dbReference type="Ensembl" id="ENSCPVT00000008373.2">
    <property type="protein sequence ID" value="ENSCPVP00000008066.2"/>
    <property type="gene ID" value="ENSCPVG00000005635.2"/>
</dbReference>
<dbReference type="CDD" id="cd09499">
    <property type="entry name" value="SAM_AIDA1AB-like_repeat1"/>
    <property type="match status" value="1"/>
</dbReference>
<keyword evidence="7" id="KW-1185">Reference proteome</keyword>
<dbReference type="Gene3D" id="2.30.29.30">
    <property type="entry name" value="Pleckstrin-homology domain (PH domain)/Phosphotyrosine-binding domain (PTB)"/>
    <property type="match status" value="1"/>
</dbReference>
<dbReference type="InterPro" id="IPR036770">
    <property type="entry name" value="Ankyrin_rpt-contain_sf"/>
</dbReference>
<feature type="compositionally biased region" description="Low complexity" evidence="5">
    <location>
        <begin position="335"/>
        <end position="346"/>
    </location>
</feature>
<accession>A0A8U8C175</accession>
<feature type="compositionally biased region" description="Polar residues" evidence="5">
    <location>
        <begin position="647"/>
        <end position="656"/>
    </location>
</feature>
<proteinExistence type="predicted"/>
<dbReference type="Gene3D" id="1.25.40.20">
    <property type="entry name" value="Ankyrin repeat-containing domain"/>
    <property type="match status" value="3"/>
</dbReference>
<feature type="compositionally biased region" description="Basic and acidic residues" evidence="5">
    <location>
        <begin position="477"/>
        <end position="488"/>
    </location>
</feature>
<dbReference type="PROSITE" id="PS50088">
    <property type="entry name" value="ANK_REPEAT"/>
    <property type="match status" value="6"/>
</dbReference>
<organism evidence="6 7">
    <name type="scientific">Geospiza parvula</name>
    <name type="common">Small tree-finch</name>
    <name type="synonym">Camarhynchus parvulus</name>
    <dbReference type="NCBI Taxonomy" id="87175"/>
    <lineage>
        <taxon>Eukaryota</taxon>
        <taxon>Metazoa</taxon>
        <taxon>Chordata</taxon>
        <taxon>Craniata</taxon>
        <taxon>Vertebrata</taxon>
        <taxon>Euteleostomi</taxon>
        <taxon>Archelosauria</taxon>
        <taxon>Archosauria</taxon>
        <taxon>Dinosauria</taxon>
        <taxon>Saurischia</taxon>
        <taxon>Theropoda</taxon>
        <taxon>Coelurosauria</taxon>
        <taxon>Aves</taxon>
        <taxon>Neognathae</taxon>
        <taxon>Neoaves</taxon>
        <taxon>Telluraves</taxon>
        <taxon>Australaves</taxon>
        <taxon>Passeriformes</taxon>
        <taxon>Thraupidae</taxon>
        <taxon>Camarhynchus</taxon>
    </lineage>
</organism>
<dbReference type="PANTHER" id="PTHR24174:SF4">
    <property type="entry name" value="ANKYRIN REPEAT AND SAM DOMAIN-CONTAINING PROTEIN 1A"/>
    <property type="match status" value="1"/>
</dbReference>
<dbReference type="CDD" id="cd09500">
    <property type="entry name" value="SAM_AIDA1AB-like_repeat2"/>
    <property type="match status" value="1"/>
</dbReference>
<dbReference type="FunFam" id="1.25.40.20:FF:000099">
    <property type="entry name" value="ankyrin repeat and sterile alpha motif domain-containing protein 1B isoform X5"/>
    <property type="match status" value="1"/>
</dbReference>
<dbReference type="SUPFAM" id="SSF47769">
    <property type="entry name" value="SAM/Pointed domain"/>
    <property type="match status" value="2"/>
</dbReference>
<dbReference type="PROSITE" id="PS50297">
    <property type="entry name" value="ANK_REP_REGION"/>
    <property type="match status" value="5"/>
</dbReference>
<keyword evidence="4" id="KW-0040">ANK repeat</keyword>
<protein>
    <submittedName>
        <fullName evidence="6">Ankyrin repeat and sterile alpha motif domain containing 1A</fullName>
    </submittedName>
</protein>
<sequence length="1176" mass="127966">MGKEQELLEAARTGNLPAVEKLLSGKRLSSGFGGSGGGGGGSGGGSAGGGGVFPVCFLSCSIWRGPNVNCVDSTGYTPLHHAALNGHKDVVEVLLRNDALTNVADCKGCYPLHLAAWKGDADIVKLLIHQGPSHTKVNEQNALEIKELKKYGPFDPYINAKNNDNETALHCAAQHGHTEVVKVLLEELTDPTMRNNKFETPLDLAALYGRLEVVKMLLNAHPNLLSCNTKKHTPLHLAARNGHKAVVHVLLDAGMDSNYQTEKGSALHEAALFGKTDVVQILLAAGIDVNIKDNRGLTALDIVRELPSQKSQHIAALIEDYTVGKKSAKAVEKSAPAPLTPATDPPGRTSQGDVDKAVTELIMDFDVNPEEESPYEALYNATSCHSLDSLASGRSSDRESGNKEAELSVLKAAAVRPRERPPPPAKPPPDEEEEQNVEKKTTPHCAVLHQASAARGKSKGSGAEEEEHPYELLLTAETKKPVAVDRKTKDHRRSSGGRSQDSTDSQDIQVPEQFSGLLHGSSPICEISEDPFRLASSSEKGDTEATSHPAAMQLEDAELTSSGPARSSSPDPTQTVVYATVQHVSRADPAALGTPHVCAEPEGDRAVGRAHPGSKPKAELKLSRSLSKSDSDLLTCSPTEDDAMGSRSESLSNCSSGKKRLEKSPSFASEWDEIEKIMSSIGEGIDFSQEQHRISGSRMLEQSVGEWLESIGLQQYESKLLLNGFDDVRFLGCNVMEDQDLRDIGIGDPQHRRKLLQAARSLPKLKPLGCDGNSQPSVPAWLDSLGLQDYIQSFLSSGYSSIDTVKNLWELEIVNVLKVNLLGHRKRIIASLADRPYEEPPAKPPRFSQLRCQDLMSQTSSPLSQNDSCTGRSADLLLPSGDTAKRQHDRGTELAPYSRAERYKAQEDRRESRLTLRPPSLAAPYAPVQNWQHQPEKLIFESCGYEANYLGSMLIKDLRGTESTQDACAKMRKSTEHMKKIPTIILSITYKGVKFIDASNKNVIAEHEIRNISCAAQDPEDLCTFAYITKDLQTSHHYCHVFSTVDVNLTYEIILTLGQAFEVAYQLALQAQRAKPLGAGAGEMIETKSSKPVPKPRAGMRKSAVPLPPDTRCCYCHTCTTHRPSYLPLQSVSPGAKLDPPEVDQDSQSHASVSWVVDPKQDSKRTLSTKYETTIF</sequence>
<reference evidence="6" key="3">
    <citation type="submission" date="2025-09" db="UniProtKB">
        <authorList>
            <consortium name="Ensembl"/>
        </authorList>
    </citation>
    <scope>IDENTIFICATION</scope>
</reference>
<dbReference type="InterPro" id="IPR011993">
    <property type="entry name" value="PH-like_dom_sf"/>
</dbReference>
<feature type="compositionally biased region" description="Polar residues" evidence="5">
    <location>
        <begin position="559"/>
        <end position="576"/>
    </location>
</feature>
<feature type="region of interest" description="Disordered" evidence="5">
    <location>
        <begin position="332"/>
        <end position="352"/>
    </location>
</feature>
<name>A0A8C3MMB4_GEOPR</name>
<dbReference type="InterPro" id="IPR001660">
    <property type="entry name" value="SAM"/>
</dbReference>
<reference evidence="6" key="1">
    <citation type="submission" date="2020-02" db="EMBL/GenBank/DDBJ databases">
        <authorList>
            <person name="Enbody D E."/>
            <person name="Pettersson E M."/>
        </authorList>
    </citation>
    <scope>NUCLEOTIDE SEQUENCE [LARGE SCALE GENOMIC DNA]</scope>
</reference>
<evidence type="ECO:0000313" key="6">
    <source>
        <dbReference type="Ensembl" id="ENSCPVP00000008066.2"/>
    </source>
</evidence>